<dbReference type="SUPFAM" id="SSF103473">
    <property type="entry name" value="MFS general substrate transporter"/>
    <property type="match status" value="1"/>
</dbReference>
<feature type="chain" id="PRO_5041426165" evidence="6">
    <location>
        <begin position="18"/>
        <end position="318"/>
    </location>
</feature>
<dbReference type="GO" id="GO:0005886">
    <property type="term" value="C:plasma membrane"/>
    <property type="evidence" value="ECO:0007669"/>
    <property type="project" value="TreeGrafter"/>
</dbReference>
<dbReference type="PANTHER" id="PTHR23501">
    <property type="entry name" value="MAJOR FACILITATOR SUPERFAMILY"/>
    <property type="match status" value="1"/>
</dbReference>
<protein>
    <submittedName>
        <fullName evidence="7">Uncharacterized protein</fullName>
    </submittedName>
</protein>
<sequence length="318" mass="34750">MTMVFLLAAALLCAIIYKPPPTTKRRMYTNTEKLARLDWGGYDFLAAGLVLFCLSLSYSKNPYEWSNPTVSATFAIGLVIAALLVFYETYFKKDGMFHHDLFTGDRNFSIATLCVFCEGVAFFAANTYFAFEASVLYETDALLVGVRYSIMMNVSAIAASLTAYDRNTNTALWGYHVLLGAGLGMTLTMLVIVAQISTPPELISIASGLIISICSLRGTVRLAIYNALFNSAMERLGDSIANAVIAEGLDPSFVSPFITAQAGHNYTAILNIPNITKDIIDAGGVALILSMFLFDPQKEFNMRIDAPVEKEDELYSSA</sequence>
<feature type="transmembrane region" description="Helical" evidence="5">
    <location>
        <begin position="173"/>
        <end position="194"/>
    </location>
</feature>
<dbReference type="InterPro" id="IPR036259">
    <property type="entry name" value="MFS_trans_sf"/>
</dbReference>
<gene>
    <name evidence="7" type="ORF">B0T17DRAFT_652233</name>
</gene>
<feature type="transmembrane region" description="Helical" evidence="5">
    <location>
        <begin position="107"/>
        <end position="129"/>
    </location>
</feature>
<evidence type="ECO:0000256" key="4">
    <source>
        <dbReference type="ARBA" id="ARBA00023136"/>
    </source>
</evidence>
<feature type="transmembrane region" description="Helical" evidence="5">
    <location>
        <begin position="70"/>
        <end position="87"/>
    </location>
</feature>
<accession>A0AA40C8D2</accession>
<evidence type="ECO:0000256" key="6">
    <source>
        <dbReference type="SAM" id="SignalP"/>
    </source>
</evidence>
<keyword evidence="4 5" id="KW-0472">Membrane</keyword>
<evidence type="ECO:0000313" key="7">
    <source>
        <dbReference type="EMBL" id="KAK0628354.1"/>
    </source>
</evidence>
<name>A0AA40C8D2_9PEZI</name>
<feature type="transmembrane region" description="Helical" evidence="5">
    <location>
        <begin position="141"/>
        <end position="161"/>
    </location>
</feature>
<feature type="signal peptide" evidence="6">
    <location>
        <begin position="1"/>
        <end position="17"/>
    </location>
</feature>
<organism evidence="7 8">
    <name type="scientific">Bombardia bombarda</name>
    <dbReference type="NCBI Taxonomy" id="252184"/>
    <lineage>
        <taxon>Eukaryota</taxon>
        <taxon>Fungi</taxon>
        <taxon>Dikarya</taxon>
        <taxon>Ascomycota</taxon>
        <taxon>Pezizomycotina</taxon>
        <taxon>Sordariomycetes</taxon>
        <taxon>Sordariomycetidae</taxon>
        <taxon>Sordariales</taxon>
        <taxon>Lasiosphaeriaceae</taxon>
        <taxon>Bombardia</taxon>
    </lineage>
</organism>
<evidence type="ECO:0000256" key="1">
    <source>
        <dbReference type="ARBA" id="ARBA00004141"/>
    </source>
</evidence>
<keyword evidence="8" id="KW-1185">Reference proteome</keyword>
<dbReference type="AlphaFoldDB" id="A0AA40C8D2"/>
<dbReference type="GO" id="GO:0022857">
    <property type="term" value="F:transmembrane transporter activity"/>
    <property type="evidence" value="ECO:0007669"/>
    <property type="project" value="TreeGrafter"/>
</dbReference>
<dbReference type="PANTHER" id="PTHR23501:SF195">
    <property type="entry name" value="PEP5"/>
    <property type="match status" value="1"/>
</dbReference>
<comment type="caution">
    <text evidence="7">The sequence shown here is derived from an EMBL/GenBank/DDBJ whole genome shotgun (WGS) entry which is preliminary data.</text>
</comment>
<evidence type="ECO:0000256" key="5">
    <source>
        <dbReference type="SAM" id="Phobius"/>
    </source>
</evidence>
<dbReference type="EMBL" id="JAULSR010000002">
    <property type="protein sequence ID" value="KAK0628354.1"/>
    <property type="molecule type" value="Genomic_DNA"/>
</dbReference>
<dbReference type="Proteomes" id="UP001174934">
    <property type="component" value="Unassembled WGS sequence"/>
</dbReference>
<evidence type="ECO:0000313" key="8">
    <source>
        <dbReference type="Proteomes" id="UP001174934"/>
    </source>
</evidence>
<keyword evidence="3 5" id="KW-1133">Transmembrane helix</keyword>
<evidence type="ECO:0000256" key="3">
    <source>
        <dbReference type="ARBA" id="ARBA00022989"/>
    </source>
</evidence>
<keyword evidence="2 5" id="KW-0812">Transmembrane</keyword>
<comment type="subcellular location">
    <subcellularLocation>
        <location evidence="1">Membrane</location>
        <topology evidence="1">Multi-pass membrane protein</topology>
    </subcellularLocation>
</comment>
<keyword evidence="6" id="KW-0732">Signal</keyword>
<feature type="transmembrane region" description="Helical" evidence="5">
    <location>
        <begin position="40"/>
        <end position="58"/>
    </location>
</feature>
<evidence type="ECO:0000256" key="2">
    <source>
        <dbReference type="ARBA" id="ARBA00022692"/>
    </source>
</evidence>
<proteinExistence type="predicted"/>
<reference evidence="7" key="1">
    <citation type="submission" date="2023-06" db="EMBL/GenBank/DDBJ databases">
        <title>Genome-scale phylogeny and comparative genomics of the fungal order Sordariales.</title>
        <authorList>
            <consortium name="Lawrence Berkeley National Laboratory"/>
            <person name="Hensen N."/>
            <person name="Bonometti L."/>
            <person name="Westerberg I."/>
            <person name="Brannstrom I.O."/>
            <person name="Guillou S."/>
            <person name="Cros-Aarteil S."/>
            <person name="Calhoun S."/>
            <person name="Haridas S."/>
            <person name="Kuo A."/>
            <person name="Mondo S."/>
            <person name="Pangilinan J."/>
            <person name="Riley R."/>
            <person name="LaButti K."/>
            <person name="Andreopoulos B."/>
            <person name="Lipzen A."/>
            <person name="Chen C."/>
            <person name="Yanf M."/>
            <person name="Daum C."/>
            <person name="Ng V."/>
            <person name="Clum A."/>
            <person name="Steindorff A."/>
            <person name="Ohm R."/>
            <person name="Martin F."/>
            <person name="Silar P."/>
            <person name="Natvig D."/>
            <person name="Lalanne C."/>
            <person name="Gautier V."/>
            <person name="Ament-velasquez S.L."/>
            <person name="Kruys A."/>
            <person name="Hutchinson M.I."/>
            <person name="Powell A.J."/>
            <person name="Barry K."/>
            <person name="Miller A.N."/>
            <person name="Grigoriev I.V."/>
            <person name="Debuchy R."/>
            <person name="Gladieux P."/>
            <person name="Thoren M.H."/>
            <person name="Johannesson H."/>
        </authorList>
    </citation>
    <scope>NUCLEOTIDE SEQUENCE</scope>
    <source>
        <strain evidence="7">SMH3391-2</strain>
    </source>
</reference>